<dbReference type="SMART" id="SM00066">
    <property type="entry name" value="GAL4"/>
    <property type="match status" value="1"/>
</dbReference>
<dbReference type="CDD" id="cd00067">
    <property type="entry name" value="GAL4"/>
    <property type="match status" value="1"/>
</dbReference>
<dbReference type="Pfam" id="PF00172">
    <property type="entry name" value="Zn_clus"/>
    <property type="match status" value="1"/>
</dbReference>
<dbReference type="SMART" id="SM00906">
    <property type="entry name" value="Fungal_trans"/>
    <property type="match status" value="1"/>
</dbReference>
<organism evidence="8 9">
    <name type="scientific">Aspergillus coremiiformis</name>
    <dbReference type="NCBI Taxonomy" id="138285"/>
    <lineage>
        <taxon>Eukaryota</taxon>
        <taxon>Fungi</taxon>
        <taxon>Dikarya</taxon>
        <taxon>Ascomycota</taxon>
        <taxon>Pezizomycotina</taxon>
        <taxon>Eurotiomycetes</taxon>
        <taxon>Eurotiomycetidae</taxon>
        <taxon>Eurotiales</taxon>
        <taxon>Aspergillaceae</taxon>
        <taxon>Aspergillus</taxon>
        <taxon>Aspergillus subgen. Circumdati</taxon>
    </lineage>
</organism>
<name>A0A5N6ZE33_9EURO</name>
<dbReference type="GO" id="GO:0003677">
    <property type="term" value="F:DNA binding"/>
    <property type="evidence" value="ECO:0007669"/>
    <property type="project" value="UniProtKB-KW"/>
</dbReference>
<dbReference type="EMBL" id="ML739045">
    <property type="protein sequence ID" value="KAE8355924.1"/>
    <property type="molecule type" value="Genomic_DNA"/>
</dbReference>
<proteinExistence type="predicted"/>
<keyword evidence="2" id="KW-0805">Transcription regulation</keyword>
<dbReference type="PANTHER" id="PTHR47431">
    <property type="entry name" value="ZN(II)2CYS6 TRANSCRIPTION FACTOR (EUROFUNG)-RELATED"/>
    <property type="match status" value="1"/>
</dbReference>
<sequence>MGTNKTSHRQPPRPSIRVSLACAPCRSKHLRCDATTPACSRCHSEGKDCVYPRSRRGNRHHLPPVQLTTDPAAVPDQSMHLVDTTNLHWLGEESQLASVGQEQSTSESAMGASAHSDTPSDPSMPDLFFPPFYSFFHTAHPCILPHWAMKRQMARDSGPLYLLTSVMQYIGSVFAQSDLSTACKEHVEHALSSLGVVTGFDVQAILLYSIATYWGNEPKKALDLLDKAIGMALKLGMNSQTFASQGAKGDPVLMESWRRTWWQIYVTDAHIAGSTHKFPFRTSSVKMDVDLPCEEDEYESGNIPRPRTLHEYDMREFAGSDSPEFSSFAELVGLTRSLDLALASRQTLGVANAQATCANLDATVTAWRSMLPPSKKEIVRGDGSFDEILFKANMIIHTSIESVAHCAPPPPITMRGYNTQERQLHTAKVLRAIEQCDDLLTLPTNIAAHTPFIICMIANIVIAHLSACRFVFQGQQLKLARERVRLSMGALKVLSEYWPMGKRTYQEVGLIAREILGFEKMHTAVDSSAGTPPVGIRHDPVNIHWDPLPLVPDLPSLDANIDFCGLFDPAICD</sequence>
<evidence type="ECO:0000256" key="2">
    <source>
        <dbReference type="ARBA" id="ARBA00023015"/>
    </source>
</evidence>
<reference evidence="9" key="1">
    <citation type="submission" date="2019-04" db="EMBL/GenBank/DDBJ databases">
        <title>Friends and foes A comparative genomics studyof 23 Aspergillus species from section Flavi.</title>
        <authorList>
            <consortium name="DOE Joint Genome Institute"/>
            <person name="Kjaerbolling I."/>
            <person name="Vesth T."/>
            <person name="Frisvad J.C."/>
            <person name="Nybo J.L."/>
            <person name="Theobald S."/>
            <person name="Kildgaard S."/>
            <person name="Isbrandt T."/>
            <person name="Kuo A."/>
            <person name="Sato A."/>
            <person name="Lyhne E.K."/>
            <person name="Kogle M.E."/>
            <person name="Wiebenga A."/>
            <person name="Kun R.S."/>
            <person name="Lubbers R.J."/>
            <person name="Makela M.R."/>
            <person name="Barry K."/>
            <person name="Chovatia M."/>
            <person name="Clum A."/>
            <person name="Daum C."/>
            <person name="Haridas S."/>
            <person name="He G."/>
            <person name="LaButti K."/>
            <person name="Lipzen A."/>
            <person name="Mondo S."/>
            <person name="Riley R."/>
            <person name="Salamov A."/>
            <person name="Simmons B.A."/>
            <person name="Magnuson J.K."/>
            <person name="Henrissat B."/>
            <person name="Mortensen U.H."/>
            <person name="Larsen T.O."/>
            <person name="Devries R.P."/>
            <person name="Grigoriev I.V."/>
            <person name="Machida M."/>
            <person name="Baker S.E."/>
            <person name="Andersen M.R."/>
        </authorList>
    </citation>
    <scope>NUCLEOTIDE SEQUENCE [LARGE SCALE GENOMIC DNA]</scope>
    <source>
        <strain evidence="9">CBS 553.77</strain>
    </source>
</reference>
<evidence type="ECO:0000256" key="1">
    <source>
        <dbReference type="ARBA" id="ARBA00022723"/>
    </source>
</evidence>
<dbReference type="CDD" id="cd12148">
    <property type="entry name" value="fungal_TF_MHR"/>
    <property type="match status" value="1"/>
</dbReference>
<protein>
    <recommendedName>
        <fullName evidence="7">Zn(2)-C6 fungal-type domain-containing protein</fullName>
    </recommendedName>
</protein>
<dbReference type="InterPro" id="IPR036864">
    <property type="entry name" value="Zn2-C6_fun-type_DNA-bd_sf"/>
</dbReference>
<dbReference type="Pfam" id="PF04082">
    <property type="entry name" value="Fungal_trans"/>
    <property type="match status" value="1"/>
</dbReference>
<evidence type="ECO:0000256" key="5">
    <source>
        <dbReference type="ARBA" id="ARBA00023242"/>
    </source>
</evidence>
<evidence type="ECO:0000256" key="6">
    <source>
        <dbReference type="SAM" id="MobiDB-lite"/>
    </source>
</evidence>
<dbReference type="PANTHER" id="PTHR47431:SF4">
    <property type="entry name" value="ZN(II)2CYS6 TRANSCRIPTION FACTOR (EUROFUNG)"/>
    <property type="match status" value="1"/>
</dbReference>
<dbReference type="GO" id="GO:0006351">
    <property type="term" value="P:DNA-templated transcription"/>
    <property type="evidence" value="ECO:0007669"/>
    <property type="project" value="InterPro"/>
</dbReference>
<dbReference type="GO" id="GO:0008270">
    <property type="term" value="F:zinc ion binding"/>
    <property type="evidence" value="ECO:0007669"/>
    <property type="project" value="InterPro"/>
</dbReference>
<dbReference type="Proteomes" id="UP000327118">
    <property type="component" value="Unassembled WGS sequence"/>
</dbReference>
<keyword evidence="1" id="KW-0479">Metal-binding</keyword>
<dbReference type="InterPro" id="IPR001138">
    <property type="entry name" value="Zn2Cys6_DnaBD"/>
</dbReference>
<dbReference type="GO" id="GO:0009893">
    <property type="term" value="P:positive regulation of metabolic process"/>
    <property type="evidence" value="ECO:0007669"/>
    <property type="project" value="UniProtKB-ARBA"/>
</dbReference>
<gene>
    <name evidence="8" type="ORF">BDV28DRAFT_155047</name>
</gene>
<keyword evidence="9" id="KW-1185">Reference proteome</keyword>
<feature type="region of interest" description="Disordered" evidence="6">
    <location>
        <begin position="95"/>
        <end position="121"/>
    </location>
</feature>
<dbReference type="GO" id="GO:0000981">
    <property type="term" value="F:DNA-binding transcription factor activity, RNA polymerase II-specific"/>
    <property type="evidence" value="ECO:0007669"/>
    <property type="project" value="InterPro"/>
</dbReference>
<keyword evidence="3" id="KW-0238">DNA-binding</keyword>
<keyword evidence="5" id="KW-0539">Nucleus</keyword>
<accession>A0A5N6ZE33</accession>
<evidence type="ECO:0000259" key="7">
    <source>
        <dbReference type="PROSITE" id="PS50048"/>
    </source>
</evidence>
<evidence type="ECO:0000256" key="4">
    <source>
        <dbReference type="ARBA" id="ARBA00023163"/>
    </source>
</evidence>
<evidence type="ECO:0000313" key="8">
    <source>
        <dbReference type="EMBL" id="KAE8355924.1"/>
    </source>
</evidence>
<dbReference type="OrthoDB" id="2399539at2759"/>
<dbReference type="SUPFAM" id="SSF57701">
    <property type="entry name" value="Zn2/Cys6 DNA-binding domain"/>
    <property type="match status" value="1"/>
</dbReference>
<keyword evidence="4" id="KW-0804">Transcription</keyword>
<dbReference type="Gene3D" id="4.10.240.10">
    <property type="entry name" value="Zn(2)-C6 fungal-type DNA-binding domain"/>
    <property type="match status" value="1"/>
</dbReference>
<dbReference type="PROSITE" id="PS00463">
    <property type="entry name" value="ZN2_CY6_FUNGAL_1"/>
    <property type="match status" value="1"/>
</dbReference>
<evidence type="ECO:0000256" key="3">
    <source>
        <dbReference type="ARBA" id="ARBA00023125"/>
    </source>
</evidence>
<feature type="domain" description="Zn(2)-C6 fungal-type" evidence="7">
    <location>
        <begin position="21"/>
        <end position="51"/>
    </location>
</feature>
<evidence type="ECO:0000313" key="9">
    <source>
        <dbReference type="Proteomes" id="UP000327118"/>
    </source>
</evidence>
<feature type="compositionally biased region" description="Polar residues" evidence="6">
    <location>
        <begin position="95"/>
        <end position="108"/>
    </location>
</feature>
<dbReference type="InterPro" id="IPR007219">
    <property type="entry name" value="XnlR_reg_dom"/>
</dbReference>
<dbReference type="PROSITE" id="PS50048">
    <property type="entry name" value="ZN2_CY6_FUNGAL_2"/>
    <property type="match status" value="1"/>
</dbReference>
<dbReference type="AlphaFoldDB" id="A0A5N6ZE33"/>